<evidence type="ECO:0000313" key="2">
    <source>
        <dbReference type="Proteomes" id="UP001054945"/>
    </source>
</evidence>
<gene>
    <name evidence="1" type="ORF">CEXT_317151</name>
</gene>
<reference evidence="1 2" key="1">
    <citation type="submission" date="2021-06" db="EMBL/GenBank/DDBJ databases">
        <title>Caerostris extrusa draft genome.</title>
        <authorList>
            <person name="Kono N."/>
            <person name="Arakawa K."/>
        </authorList>
    </citation>
    <scope>NUCLEOTIDE SEQUENCE [LARGE SCALE GENOMIC DNA]</scope>
</reference>
<evidence type="ECO:0000313" key="1">
    <source>
        <dbReference type="EMBL" id="GIY42676.1"/>
    </source>
</evidence>
<accession>A0AAV4TBS8</accession>
<name>A0AAV4TBS8_CAEEX</name>
<sequence length="102" mass="11790">MCQSAWQMENNNNPLKNVKSFRTTTLGAITLPSSRTPSNLFWYLLATDYHLFQSMIHGLAGPSTHLANSEEMQNWLDQWFRSKHASFYRRCIHILSRDGKSG</sequence>
<dbReference type="EMBL" id="BPLR01010882">
    <property type="protein sequence ID" value="GIY42676.1"/>
    <property type="molecule type" value="Genomic_DNA"/>
</dbReference>
<proteinExistence type="predicted"/>
<organism evidence="1 2">
    <name type="scientific">Caerostris extrusa</name>
    <name type="common">Bark spider</name>
    <name type="synonym">Caerostris bankana</name>
    <dbReference type="NCBI Taxonomy" id="172846"/>
    <lineage>
        <taxon>Eukaryota</taxon>
        <taxon>Metazoa</taxon>
        <taxon>Ecdysozoa</taxon>
        <taxon>Arthropoda</taxon>
        <taxon>Chelicerata</taxon>
        <taxon>Arachnida</taxon>
        <taxon>Araneae</taxon>
        <taxon>Araneomorphae</taxon>
        <taxon>Entelegynae</taxon>
        <taxon>Araneoidea</taxon>
        <taxon>Araneidae</taxon>
        <taxon>Caerostris</taxon>
    </lineage>
</organism>
<dbReference type="AlphaFoldDB" id="A0AAV4TBS8"/>
<protein>
    <submittedName>
        <fullName evidence="1">Uncharacterized protein</fullName>
    </submittedName>
</protein>
<dbReference type="Proteomes" id="UP001054945">
    <property type="component" value="Unassembled WGS sequence"/>
</dbReference>
<comment type="caution">
    <text evidence="1">The sequence shown here is derived from an EMBL/GenBank/DDBJ whole genome shotgun (WGS) entry which is preliminary data.</text>
</comment>
<keyword evidence="2" id="KW-1185">Reference proteome</keyword>